<dbReference type="Proteomes" id="UP001564408">
    <property type="component" value="Unassembled WGS sequence"/>
</dbReference>
<keyword evidence="3" id="KW-1185">Reference proteome</keyword>
<dbReference type="Pfam" id="PF21716">
    <property type="entry name" value="dnstrm_HI1420"/>
    <property type="match status" value="1"/>
</dbReference>
<dbReference type="InterPro" id="IPR001387">
    <property type="entry name" value="Cro/C1-type_HTH"/>
</dbReference>
<dbReference type="NCBIfam" id="TIGR02684">
    <property type="entry name" value="dnstrm_HI1420"/>
    <property type="match status" value="1"/>
</dbReference>
<dbReference type="InterPro" id="IPR010982">
    <property type="entry name" value="Lambda_DNA-bd_dom_sf"/>
</dbReference>
<sequence>MNKERRIADLPEFDMAQYLGTDEDIAEYLRQVLEEGEPGELAAALGHIAKARGMTEIAKASGIKREALYKALRPNAQPRLDTVQRVCKALGVTLTAKVTVPPETPTTGQGHRRV</sequence>
<proteinExistence type="predicted"/>
<accession>A0ABV4BIQ3</accession>
<dbReference type="InterPro" id="IPR014057">
    <property type="entry name" value="HI1420"/>
</dbReference>
<dbReference type="CDD" id="cd00093">
    <property type="entry name" value="HTH_XRE"/>
    <property type="match status" value="1"/>
</dbReference>
<reference evidence="2 3" key="1">
    <citation type="submission" date="2024-05" db="EMBL/GenBank/DDBJ databases">
        <title>Genome Sequence and Characterization of the New Strain Purple Sulfur Bacterium of Genus Thioalkalicoccus.</title>
        <authorList>
            <person name="Bryantseva I.A."/>
            <person name="Kyndt J.A."/>
            <person name="Imhoff J.F."/>
        </authorList>
    </citation>
    <scope>NUCLEOTIDE SEQUENCE [LARGE SCALE GENOMIC DNA]</scope>
    <source>
        <strain evidence="2 3">Um2</strain>
    </source>
</reference>
<dbReference type="PANTHER" id="PTHR40275">
    <property type="entry name" value="SSL7038 PROTEIN"/>
    <property type="match status" value="1"/>
</dbReference>
<evidence type="ECO:0000313" key="2">
    <source>
        <dbReference type="EMBL" id="MEY6432340.1"/>
    </source>
</evidence>
<comment type="caution">
    <text evidence="2">The sequence shown here is derived from an EMBL/GenBank/DDBJ whole genome shotgun (WGS) entry which is preliminary data.</text>
</comment>
<feature type="domain" description="HTH cro/C1-type" evidence="1">
    <location>
        <begin position="54"/>
        <end position="97"/>
    </location>
</feature>
<dbReference type="Gene3D" id="1.10.260.40">
    <property type="entry name" value="lambda repressor-like DNA-binding domains"/>
    <property type="match status" value="1"/>
</dbReference>
<name>A0ABV4BIQ3_9GAMM</name>
<dbReference type="RefSeq" id="WP_369666723.1">
    <property type="nucleotide sequence ID" value="NZ_JBDKXB010000007.1"/>
</dbReference>
<organism evidence="2 3">
    <name type="scientific">Thioalkalicoccus limnaeus</name>
    <dbReference type="NCBI Taxonomy" id="120681"/>
    <lineage>
        <taxon>Bacteria</taxon>
        <taxon>Pseudomonadati</taxon>
        <taxon>Pseudomonadota</taxon>
        <taxon>Gammaproteobacteria</taxon>
        <taxon>Chromatiales</taxon>
        <taxon>Chromatiaceae</taxon>
        <taxon>Thioalkalicoccus</taxon>
    </lineage>
</organism>
<gene>
    <name evidence="2" type="ORF">ABC977_07970</name>
</gene>
<dbReference type="PANTHER" id="PTHR40275:SF1">
    <property type="entry name" value="SSL7038 PROTEIN"/>
    <property type="match status" value="1"/>
</dbReference>
<dbReference type="PROSITE" id="PS50943">
    <property type="entry name" value="HTH_CROC1"/>
    <property type="match status" value="1"/>
</dbReference>
<evidence type="ECO:0000259" key="1">
    <source>
        <dbReference type="PROSITE" id="PS50943"/>
    </source>
</evidence>
<dbReference type="EMBL" id="JBDKXB010000007">
    <property type="protein sequence ID" value="MEY6432340.1"/>
    <property type="molecule type" value="Genomic_DNA"/>
</dbReference>
<protein>
    <submittedName>
        <fullName evidence="2">Addiction module antidote protein</fullName>
    </submittedName>
</protein>
<evidence type="ECO:0000313" key="3">
    <source>
        <dbReference type="Proteomes" id="UP001564408"/>
    </source>
</evidence>
<dbReference type="SUPFAM" id="SSF47413">
    <property type="entry name" value="lambda repressor-like DNA-binding domains"/>
    <property type="match status" value="1"/>
</dbReference>